<evidence type="ECO:0008006" key="4">
    <source>
        <dbReference type="Google" id="ProtNLM"/>
    </source>
</evidence>
<evidence type="ECO:0000256" key="1">
    <source>
        <dbReference type="SAM" id="SignalP"/>
    </source>
</evidence>
<keyword evidence="1" id="KW-0732">Signal</keyword>
<reference evidence="3" key="1">
    <citation type="journal article" date="2019" name="Int. J. Syst. Evol. Microbiol.">
        <title>The Global Catalogue of Microorganisms (GCM) 10K type strain sequencing project: providing services to taxonomists for standard genome sequencing and annotation.</title>
        <authorList>
            <consortium name="The Broad Institute Genomics Platform"/>
            <consortium name="The Broad Institute Genome Sequencing Center for Infectious Disease"/>
            <person name="Wu L."/>
            <person name="Ma J."/>
        </authorList>
    </citation>
    <scope>NUCLEOTIDE SEQUENCE [LARGE SCALE GENOMIC DNA]</scope>
    <source>
        <strain evidence="3">JCM 4957</strain>
    </source>
</reference>
<feature type="chain" id="PRO_5046102465" description="Secreted protein" evidence="1">
    <location>
        <begin position="38"/>
        <end position="83"/>
    </location>
</feature>
<evidence type="ECO:0000313" key="2">
    <source>
        <dbReference type="EMBL" id="GGY21940.1"/>
    </source>
</evidence>
<accession>A0ABQ2ZSH7</accession>
<dbReference type="RefSeq" id="WP_190198372.1">
    <property type="nucleotide sequence ID" value="NZ_BMWE01000008.1"/>
</dbReference>
<comment type="caution">
    <text evidence="2">The sequence shown here is derived from an EMBL/GenBank/DDBJ whole genome shotgun (WGS) entry which is preliminary data.</text>
</comment>
<proteinExistence type="predicted"/>
<organism evidence="2 3">
    <name type="scientific">Streptomyces djakartensis</name>
    <dbReference type="NCBI Taxonomy" id="68193"/>
    <lineage>
        <taxon>Bacteria</taxon>
        <taxon>Bacillati</taxon>
        <taxon>Actinomycetota</taxon>
        <taxon>Actinomycetes</taxon>
        <taxon>Kitasatosporales</taxon>
        <taxon>Streptomycetaceae</taxon>
        <taxon>Streptomyces</taxon>
    </lineage>
</organism>
<protein>
    <recommendedName>
        <fullName evidence="4">Secreted protein</fullName>
    </recommendedName>
</protein>
<evidence type="ECO:0000313" key="3">
    <source>
        <dbReference type="Proteomes" id="UP000653308"/>
    </source>
</evidence>
<dbReference type="Proteomes" id="UP000653308">
    <property type="component" value="Unassembled WGS sequence"/>
</dbReference>
<dbReference type="EMBL" id="BMWE01000008">
    <property type="protein sequence ID" value="GGY21940.1"/>
    <property type="molecule type" value="Genomic_DNA"/>
</dbReference>
<gene>
    <name evidence="2" type="ORF">GCM10010384_30730</name>
</gene>
<feature type="signal peptide" evidence="1">
    <location>
        <begin position="1"/>
        <end position="37"/>
    </location>
</feature>
<name>A0ABQ2ZSH7_9ACTN</name>
<keyword evidence="3" id="KW-1185">Reference proteome</keyword>
<sequence>MSRKFHSAVSKSVRVGATVAAALVISGSSMLAGNSFAADNEPAAPSATLSGGEIPGFVEHLVAEVSEIPGNVVHTPGPVNGWQ</sequence>